<evidence type="ECO:0000313" key="2">
    <source>
        <dbReference type="Proteomes" id="UP000030300"/>
    </source>
</evidence>
<reference evidence="1 2" key="1">
    <citation type="journal article" date="2015" name="Genome Announc.">
        <title>Complete Genome Sequence of Steroid-Transforming Nocardioides simplex VKM Ac-2033D.</title>
        <authorList>
            <person name="Shtratnikova V.Y."/>
            <person name="Schelkunov M.I."/>
            <person name="Pekov Y.A."/>
            <person name="Fokina V.V."/>
            <person name="Logacheva M.D."/>
            <person name="Sokolov S.L."/>
            <person name="Bragin E.Y."/>
            <person name="Ashapkin V.V."/>
            <person name="Donova M.V."/>
        </authorList>
    </citation>
    <scope>NUCLEOTIDE SEQUENCE [LARGE SCALE GENOMIC DNA]</scope>
    <source>
        <strain evidence="1 2">VKM Ac-2033D</strain>
    </source>
</reference>
<dbReference type="InterPro" id="IPR009097">
    <property type="entry name" value="Cyclic_Pdiesterase"/>
</dbReference>
<dbReference type="AlphaFoldDB" id="A0A0A1DQ97"/>
<evidence type="ECO:0008006" key="3">
    <source>
        <dbReference type="Google" id="ProtNLM"/>
    </source>
</evidence>
<protein>
    <recommendedName>
        <fullName evidence="3">2'-5' RNA ligase family protein</fullName>
    </recommendedName>
</protein>
<dbReference type="STRING" id="2045.KR76_13700"/>
<dbReference type="HOGENOM" id="CLU_111966_1_0_11"/>
<dbReference type="Pfam" id="PF13563">
    <property type="entry name" value="2_5_RNA_ligase2"/>
    <property type="match status" value="1"/>
</dbReference>
<proteinExistence type="predicted"/>
<organism evidence="1 2">
    <name type="scientific">Nocardioides simplex</name>
    <name type="common">Arthrobacter simplex</name>
    <dbReference type="NCBI Taxonomy" id="2045"/>
    <lineage>
        <taxon>Bacteria</taxon>
        <taxon>Bacillati</taxon>
        <taxon>Actinomycetota</taxon>
        <taxon>Actinomycetes</taxon>
        <taxon>Propionibacteriales</taxon>
        <taxon>Nocardioidaceae</taxon>
        <taxon>Pimelobacter</taxon>
    </lineage>
</organism>
<dbReference type="SUPFAM" id="SSF55144">
    <property type="entry name" value="LigT-like"/>
    <property type="match status" value="1"/>
</dbReference>
<dbReference type="Proteomes" id="UP000030300">
    <property type="component" value="Chromosome"/>
</dbReference>
<keyword evidence="2" id="KW-1185">Reference proteome</keyword>
<dbReference type="KEGG" id="psim:KR76_13700"/>
<name>A0A0A1DQ97_NOCSI</name>
<accession>A0A0A1DQ97</accession>
<gene>
    <name evidence="1" type="ORF">KR76_13700</name>
</gene>
<sequence length="139" mass="15121">MTVLYPFRPEPAVDDDERLRALLAAVPAWTTCFDRTAWFDDAVLYLAPADPAPFVELTAAVAAAFPEHPPYGGAFATVVPHVTVGSSERDVDALRAAERAVLPRLPIEQPVDHVELWCGPALATAPAASWRRRASYRLG</sequence>
<evidence type="ECO:0000313" key="1">
    <source>
        <dbReference type="EMBL" id="AIY17540.2"/>
    </source>
</evidence>
<dbReference type="EMBL" id="CP009896">
    <property type="protein sequence ID" value="AIY17540.2"/>
    <property type="molecule type" value="Genomic_DNA"/>
</dbReference>
<dbReference type="Gene3D" id="3.90.1140.10">
    <property type="entry name" value="Cyclic phosphodiesterase"/>
    <property type="match status" value="1"/>
</dbReference>
<dbReference type="eggNOG" id="COG1514">
    <property type="taxonomic scope" value="Bacteria"/>
</dbReference>